<keyword evidence="2" id="KW-1185">Reference proteome</keyword>
<evidence type="ECO:0000313" key="2">
    <source>
        <dbReference type="Proteomes" id="UP000006038"/>
    </source>
</evidence>
<reference evidence="1" key="2">
    <citation type="submission" date="2013-04" db="UniProtKB">
        <authorList>
            <consortium name="EnsemblPlants"/>
        </authorList>
    </citation>
    <scope>IDENTIFICATION</scope>
</reference>
<protein>
    <submittedName>
        <fullName evidence="1">Uncharacterized protein</fullName>
    </submittedName>
</protein>
<dbReference type="Proteomes" id="UP000006038">
    <property type="component" value="Chromosome 1"/>
</dbReference>
<name>J3L3S3_ORYBR</name>
<evidence type="ECO:0000313" key="1">
    <source>
        <dbReference type="EnsemblPlants" id="OB01G38790.1"/>
    </source>
</evidence>
<dbReference type="HOGENOM" id="CLU_2240726_0_0_1"/>
<sequence>MYKLQFIYPMISVDHLPFLLLDSESCEKRLPNQGNYVFCDQTSETIGHILVLPRICPQDTPSTLCIPDLMKFGWLPWPSWPKQKKKLPRIPAGAVVNSKCHQPEY</sequence>
<proteinExistence type="predicted"/>
<dbReference type="AlphaFoldDB" id="J3L3S3"/>
<accession>J3L3S3</accession>
<dbReference type="Gramene" id="OB01G38790.1">
    <property type="protein sequence ID" value="OB01G38790.1"/>
    <property type="gene ID" value="OB01G38790"/>
</dbReference>
<organism evidence="1">
    <name type="scientific">Oryza brachyantha</name>
    <name type="common">malo sina</name>
    <dbReference type="NCBI Taxonomy" id="4533"/>
    <lineage>
        <taxon>Eukaryota</taxon>
        <taxon>Viridiplantae</taxon>
        <taxon>Streptophyta</taxon>
        <taxon>Embryophyta</taxon>
        <taxon>Tracheophyta</taxon>
        <taxon>Spermatophyta</taxon>
        <taxon>Magnoliopsida</taxon>
        <taxon>Liliopsida</taxon>
        <taxon>Poales</taxon>
        <taxon>Poaceae</taxon>
        <taxon>BOP clade</taxon>
        <taxon>Oryzoideae</taxon>
        <taxon>Oryzeae</taxon>
        <taxon>Oryzinae</taxon>
        <taxon>Oryza</taxon>
    </lineage>
</organism>
<dbReference type="EnsemblPlants" id="OB01G38790.1">
    <property type="protein sequence ID" value="OB01G38790.1"/>
    <property type="gene ID" value="OB01G38790"/>
</dbReference>
<reference evidence="1" key="1">
    <citation type="journal article" date="2013" name="Nat. Commun.">
        <title>Whole-genome sequencing of Oryza brachyantha reveals mechanisms underlying Oryza genome evolution.</title>
        <authorList>
            <person name="Chen J."/>
            <person name="Huang Q."/>
            <person name="Gao D."/>
            <person name="Wang J."/>
            <person name="Lang Y."/>
            <person name="Liu T."/>
            <person name="Li B."/>
            <person name="Bai Z."/>
            <person name="Luis Goicoechea J."/>
            <person name="Liang C."/>
            <person name="Chen C."/>
            <person name="Zhang W."/>
            <person name="Sun S."/>
            <person name="Liao Y."/>
            <person name="Zhang X."/>
            <person name="Yang L."/>
            <person name="Song C."/>
            <person name="Wang M."/>
            <person name="Shi J."/>
            <person name="Liu G."/>
            <person name="Liu J."/>
            <person name="Zhou H."/>
            <person name="Zhou W."/>
            <person name="Yu Q."/>
            <person name="An N."/>
            <person name="Chen Y."/>
            <person name="Cai Q."/>
            <person name="Wang B."/>
            <person name="Liu B."/>
            <person name="Min J."/>
            <person name="Huang Y."/>
            <person name="Wu H."/>
            <person name="Li Z."/>
            <person name="Zhang Y."/>
            <person name="Yin Y."/>
            <person name="Song W."/>
            <person name="Jiang J."/>
            <person name="Jackson S.A."/>
            <person name="Wing R.A."/>
            <person name="Wang J."/>
            <person name="Chen M."/>
        </authorList>
    </citation>
    <scope>NUCLEOTIDE SEQUENCE [LARGE SCALE GENOMIC DNA]</scope>
    <source>
        <strain evidence="1">cv. IRGC 101232</strain>
    </source>
</reference>